<evidence type="ECO:0000256" key="8">
    <source>
        <dbReference type="SAM" id="Phobius"/>
    </source>
</evidence>
<dbReference type="SMART" id="SM00382">
    <property type="entry name" value="AAA"/>
    <property type="match status" value="1"/>
</dbReference>
<keyword evidence="11" id="KW-1185">Reference proteome</keyword>
<feature type="transmembrane region" description="Helical" evidence="8">
    <location>
        <begin position="467"/>
        <end position="491"/>
    </location>
</feature>
<evidence type="ECO:0000256" key="7">
    <source>
        <dbReference type="ARBA" id="ARBA00023136"/>
    </source>
</evidence>
<feature type="transmembrane region" description="Helical" evidence="8">
    <location>
        <begin position="580"/>
        <end position="597"/>
    </location>
</feature>
<comment type="subcellular location">
    <subcellularLocation>
        <location evidence="1">Membrane</location>
        <topology evidence="1">Multi-pass membrane protein</topology>
    </subcellularLocation>
</comment>
<evidence type="ECO:0000313" key="10">
    <source>
        <dbReference type="EMBL" id="QDZ19366.1"/>
    </source>
</evidence>
<evidence type="ECO:0000256" key="5">
    <source>
        <dbReference type="ARBA" id="ARBA00022840"/>
    </source>
</evidence>
<dbReference type="Gene3D" id="3.40.50.300">
    <property type="entry name" value="P-loop containing nucleotide triphosphate hydrolases"/>
    <property type="match status" value="1"/>
</dbReference>
<keyword evidence="7 8" id="KW-0472">Membrane</keyword>
<name>A0A5B8MFY9_9CHLO</name>
<keyword evidence="4" id="KW-0547">Nucleotide-binding</keyword>
<dbReference type="InterPro" id="IPR017871">
    <property type="entry name" value="ABC_transporter-like_CS"/>
</dbReference>
<dbReference type="GO" id="GO:0005524">
    <property type="term" value="F:ATP binding"/>
    <property type="evidence" value="ECO:0007669"/>
    <property type="project" value="UniProtKB-KW"/>
</dbReference>
<organism evidence="10 11">
    <name type="scientific">Chloropicon primus</name>
    <dbReference type="NCBI Taxonomy" id="1764295"/>
    <lineage>
        <taxon>Eukaryota</taxon>
        <taxon>Viridiplantae</taxon>
        <taxon>Chlorophyta</taxon>
        <taxon>Chloropicophyceae</taxon>
        <taxon>Chloropicales</taxon>
        <taxon>Chloropicaceae</taxon>
        <taxon>Chloropicon</taxon>
    </lineage>
</organism>
<feature type="transmembrane region" description="Helical" evidence="8">
    <location>
        <begin position="650"/>
        <end position="672"/>
    </location>
</feature>
<dbReference type="Pfam" id="PF19055">
    <property type="entry name" value="ABC2_membrane_7"/>
    <property type="match status" value="1"/>
</dbReference>
<dbReference type="AlphaFoldDB" id="A0A5B8MFY9"/>
<sequence length="679" mass="74347">MASSEREENEWPSEEVEMKAVSVDLEEGGGVKRAVSNSSFMPKPRTPMRLAFGEVCTYVPAQFEVPGVLNSLKKAGKAVRSAFSSEVARAPERQILHNITGVVNPGEVVAIMGPSGSGKTTFISLLAGRNGLRTTGTILYNDQHKPTDKTFKRTVGFVSQEDVMFEGLTVFETLYYTAVLRLPRAMTDAEKRERVYIILEVLGISKVKGSIIGGFRVGRRGISGGEKKRVAIGQELLYNPSVILLDEPTSGLDSTTALNLIGTLETLAQVGNRTIVTTIHQPSSRIYQMLDKLLLMGQGHLLFYGDASAATDYFAEIGYAMPYGMNPADYFLDVASGWSGDGEDSGSTSATDPELKALLRAIEEKPYSRPEVGEVVLNESYGPTAEAFGHQWKNSIAYRGEGKELLGPRYHTQVYVICVRSLKERRFERFSSDSLFTVFFMAILCGVLWFQAGVGASLATYVGAGDVAALLFFLVTFLSFNILFSSIFTFPNEKNMLLKEREAGMYPISAFFFGRTLADIPLDTLIPVTVTTIIYVMAGLKPTAGAFFLTLTVVLITCFTAGSLGLLIGAAFLNLKRAQSAATVLMLTIMLTGGFFVKDIPVWLSWISYLSYIQYAWDALINIHLKGRVPVCADPSSCEGLLAQIQYGSLGMQFGILMLMLTVLRFAVYLSLRFGAKNR</sequence>
<evidence type="ECO:0000256" key="1">
    <source>
        <dbReference type="ARBA" id="ARBA00004141"/>
    </source>
</evidence>
<dbReference type="EMBL" id="CP031035">
    <property type="protein sequence ID" value="QDZ19366.1"/>
    <property type="molecule type" value="Genomic_DNA"/>
</dbReference>
<gene>
    <name evidence="10" type="ORF">A3770_02p18840</name>
</gene>
<dbReference type="PROSITE" id="PS00211">
    <property type="entry name" value="ABC_TRANSPORTER_1"/>
    <property type="match status" value="1"/>
</dbReference>
<evidence type="ECO:0000256" key="4">
    <source>
        <dbReference type="ARBA" id="ARBA00022741"/>
    </source>
</evidence>
<dbReference type="OrthoDB" id="566375at2759"/>
<dbReference type="SUPFAM" id="SSF52540">
    <property type="entry name" value="P-loop containing nucleoside triphosphate hydrolases"/>
    <property type="match status" value="1"/>
</dbReference>
<accession>A0A5B8MFY9</accession>
<feature type="transmembrane region" description="Helical" evidence="8">
    <location>
        <begin position="544"/>
        <end position="573"/>
    </location>
</feature>
<dbReference type="Pfam" id="PF01061">
    <property type="entry name" value="ABC2_membrane"/>
    <property type="match status" value="1"/>
</dbReference>
<reference evidence="10 11" key="1">
    <citation type="submission" date="2018-07" db="EMBL/GenBank/DDBJ databases">
        <title>The complete nuclear genome of the prasinophyte Chloropicon primus (CCMP1205).</title>
        <authorList>
            <person name="Pombert J.-F."/>
            <person name="Otis C."/>
            <person name="Turmel M."/>
            <person name="Lemieux C."/>
        </authorList>
    </citation>
    <scope>NUCLEOTIDE SEQUENCE [LARGE SCALE GENOMIC DNA]</scope>
    <source>
        <strain evidence="10 11">CCMP1205</strain>
    </source>
</reference>
<keyword evidence="6 8" id="KW-1133">Transmembrane helix</keyword>
<dbReference type="InterPro" id="IPR050352">
    <property type="entry name" value="ABCG_transporters"/>
</dbReference>
<dbReference type="PROSITE" id="PS50893">
    <property type="entry name" value="ABC_TRANSPORTER_2"/>
    <property type="match status" value="1"/>
</dbReference>
<keyword evidence="5" id="KW-0067">ATP-binding</keyword>
<evidence type="ECO:0000313" key="11">
    <source>
        <dbReference type="Proteomes" id="UP000316726"/>
    </source>
</evidence>
<dbReference type="Proteomes" id="UP000316726">
    <property type="component" value="Chromosome 2"/>
</dbReference>
<feature type="transmembrane region" description="Helical" evidence="8">
    <location>
        <begin position="435"/>
        <end position="461"/>
    </location>
</feature>
<dbReference type="Pfam" id="PF00005">
    <property type="entry name" value="ABC_tran"/>
    <property type="match status" value="1"/>
</dbReference>
<evidence type="ECO:0000256" key="3">
    <source>
        <dbReference type="ARBA" id="ARBA00022692"/>
    </source>
</evidence>
<dbReference type="InterPro" id="IPR003593">
    <property type="entry name" value="AAA+_ATPase"/>
</dbReference>
<evidence type="ECO:0000256" key="6">
    <source>
        <dbReference type="ARBA" id="ARBA00022989"/>
    </source>
</evidence>
<keyword evidence="2" id="KW-0813">Transport</keyword>
<dbReference type="PANTHER" id="PTHR48041">
    <property type="entry name" value="ABC TRANSPORTER G FAMILY MEMBER 28"/>
    <property type="match status" value="1"/>
</dbReference>
<proteinExistence type="predicted"/>
<dbReference type="GO" id="GO:0016020">
    <property type="term" value="C:membrane"/>
    <property type="evidence" value="ECO:0007669"/>
    <property type="project" value="UniProtKB-SubCell"/>
</dbReference>
<dbReference type="GO" id="GO:0140359">
    <property type="term" value="F:ABC-type transporter activity"/>
    <property type="evidence" value="ECO:0007669"/>
    <property type="project" value="InterPro"/>
</dbReference>
<dbReference type="InterPro" id="IPR013525">
    <property type="entry name" value="ABC2_TM"/>
</dbReference>
<dbReference type="InterPro" id="IPR027417">
    <property type="entry name" value="P-loop_NTPase"/>
</dbReference>
<evidence type="ECO:0000259" key="9">
    <source>
        <dbReference type="PROSITE" id="PS50893"/>
    </source>
</evidence>
<feature type="domain" description="ABC transporter" evidence="9">
    <location>
        <begin position="79"/>
        <end position="323"/>
    </location>
</feature>
<evidence type="ECO:0000256" key="2">
    <source>
        <dbReference type="ARBA" id="ARBA00022448"/>
    </source>
</evidence>
<dbReference type="InterPro" id="IPR043926">
    <property type="entry name" value="ABCG_dom"/>
</dbReference>
<dbReference type="STRING" id="1764295.A0A5B8MFY9"/>
<keyword evidence="3 8" id="KW-0812">Transmembrane</keyword>
<dbReference type="PANTHER" id="PTHR48041:SF125">
    <property type="entry name" value="ABC TRANSPORTER G FAMILY"/>
    <property type="match status" value="1"/>
</dbReference>
<protein>
    <submittedName>
        <fullName evidence="10">G-family ABC transporter</fullName>
    </submittedName>
</protein>
<dbReference type="InterPro" id="IPR003439">
    <property type="entry name" value="ABC_transporter-like_ATP-bd"/>
</dbReference>
<dbReference type="GO" id="GO:0016887">
    <property type="term" value="F:ATP hydrolysis activity"/>
    <property type="evidence" value="ECO:0007669"/>
    <property type="project" value="InterPro"/>
</dbReference>
<feature type="transmembrane region" description="Helical" evidence="8">
    <location>
        <begin position="512"/>
        <end position="538"/>
    </location>
</feature>